<dbReference type="GO" id="GO:0016020">
    <property type="term" value="C:membrane"/>
    <property type="evidence" value="ECO:0007669"/>
    <property type="project" value="TreeGrafter"/>
</dbReference>
<evidence type="ECO:0000313" key="3">
    <source>
        <dbReference type="EMBL" id="KAJ54675.1"/>
    </source>
</evidence>
<sequence length="281" mass="30140">MAGSRHPNSRSNSFKTGTAMKIDLKGRTILLTGATRGIGRKMTDQLVARGAKVLAIARDDKALCALEACHPGRVFGLAADLGQPGMARAVANWTADQHPECSVLINNAAVMHQGMIRDLNEGQISDEVTINLTAAITLTRLMLPTLERHPTPAIVNVTSGLAIAPLGNAAVYCATKAGLRHFTKVLRHQKRRDPMLVSEAIMTLVDTSLSQGAPENKMPADKAAAAILSGLQRGKAEIWVGKTKLLRVIWRVSPAIADRIMLEEGDPSRRRVRKSALAIAA</sequence>
<dbReference type="AlphaFoldDB" id="A0A037ZIL0"/>
<name>A0A037ZIL0_9RHOB</name>
<dbReference type="InterPro" id="IPR036291">
    <property type="entry name" value="NAD(P)-bd_dom_sf"/>
</dbReference>
<dbReference type="PANTHER" id="PTHR44196:SF1">
    <property type="entry name" value="DEHYDROGENASE_REDUCTASE SDR FAMILY MEMBER 7B"/>
    <property type="match status" value="1"/>
</dbReference>
<dbReference type="InterPro" id="IPR020904">
    <property type="entry name" value="Sc_DH/Rdtase_CS"/>
</dbReference>
<evidence type="ECO:0000313" key="4">
    <source>
        <dbReference type="Proteomes" id="UP000026249"/>
    </source>
</evidence>
<dbReference type="STRING" id="1454373.ACMU_16295"/>
<evidence type="ECO:0008006" key="5">
    <source>
        <dbReference type="Google" id="ProtNLM"/>
    </source>
</evidence>
<evidence type="ECO:0000256" key="1">
    <source>
        <dbReference type="ARBA" id="ARBA00006484"/>
    </source>
</evidence>
<organism evidence="3 4">
    <name type="scientific">Actibacterium mucosum KCTC 23349</name>
    <dbReference type="NCBI Taxonomy" id="1454373"/>
    <lineage>
        <taxon>Bacteria</taxon>
        <taxon>Pseudomonadati</taxon>
        <taxon>Pseudomonadota</taxon>
        <taxon>Alphaproteobacteria</taxon>
        <taxon>Rhodobacterales</taxon>
        <taxon>Roseobacteraceae</taxon>
        <taxon>Actibacterium</taxon>
    </lineage>
</organism>
<protein>
    <recommendedName>
        <fullName evidence="5">SDR family NAD(P)-dependent oxidoreductase</fullName>
    </recommendedName>
</protein>
<accession>A0A037ZIL0</accession>
<dbReference type="PANTHER" id="PTHR44196">
    <property type="entry name" value="DEHYDROGENASE/REDUCTASE SDR FAMILY MEMBER 7B"/>
    <property type="match status" value="1"/>
</dbReference>
<keyword evidence="2" id="KW-0560">Oxidoreductase</keyword>
<dbReference type="EMBL" id="JFKE01000006">
    <property type="protein sequence ID" value="KAJ54675.1"/>
    <property type="molecule type" value="Genomic_DNA"/>
</dbReference>
<dbReference type="GO" id="GO:0016491">
    <property type="term" value="F:oxidoreductase activity"/>
    <property type="evidence" value="ECO:0007669"/>
    <property type="project" value="UniProtKB-KW"/>
</dbReference>
<dbReference type="Gene3D" id="3.40.50.720">
    <property type="entry name" value="NAD(P)-binding Rossmann-like Domain"/>
    <property type="match status" value="1"/>
</dbReference>
<proteinExistence type="inferred from homology"/>
<dbReference type="Proteomes" id="UP000026249">
    <property type="component" value="Unassembled WGS sequence"/>
</dbReference>
<keyword evidence="4" id="KW-1185">Reference proteome</keyword>
<dbReference type="SUPFAM" id="SSF51735">
    <property type="entry name" value="NAD(P)-binding Rossmann-fold domains"/>
    <property type="match status" value="1"/>
</dbReference>
<evidence type="ECO:0000256" key="2">
    <source>
        <dbReference type="ARBA" id="ARBA00023002"/>
    </source>
</evidence>
<comment type="caution">
    <text evidence="3">The sequence shown here is derived from an EMBL/GenBank/DDBJ whole genome shotgun (WGS) entry which is preliminary data.</text>
</comment>
<dbReference type="Pfam" id="PF00106">
    <property type="entry name" value="adh_short"/>
    <property type="match status" value="1"/>
</dbReference>
<gene>
    <name evidence="3" type="ORF">ACMU_16295</name>
</gene>
<reference evidence="3 4" key="1">
    <citation type="submission" date="2014-03" db="EMBL/GenBank/DDBJ databases">
        <title>Draft Genome Sequence of Actibacterium mucosum KCTC 23349, a Marine Alphaproteobacterium with Complex Ionic Requirements Isolated from Mediterranean Seawater at Malvarrosa Beach, Valencia, Spain.</title>
        <authorList>
            <person name="Arahal D.R."/>
            <person name="Shao Z."/>
            <person name="Lai Q."/>
            <person name="Pujalte M.J."/>
        </authorList>
    </citation>
    <scope>NUCLEOTIDE SEQUENCE [LARGE SCALE GENOMIC DNA]</scope>
    <source>
        <strain evidence="3 4">KCTC 23349</strain>
    </source>
</reference>
<dbReference type="InterPro" id="IPR002347">
    <property type="entry name" value="SDR_fam"/>
</dbReference>
<dbReference type="PRINTS" id="PR00081">
    <property type="entry name" value="GDHRDH"/>
</dbReference>
<comment type="similarity">
    <text evidence="1">Belongs to the short-chain dehydrogenases/reductases (SDR) family.</text>
</comment>
<dbReference type="PROSITE" id="PS00061">
    <property type="entry name" value="ADH_SHORT"/>
    <property type="match status" value="1"/>
</dbReference>